<evidence type="ECO:0000313" key="3">
    <source>
        <dbReference type="EMBL" id="MCW8086491.1"/>
    </source>
</evidence>
<evidence type="ECO:0000256" key="2">
    <source>
        <dbReference type="ARBA" id="ARBA00023002"/>
    </source>
</evidence>
<dbReference type="CDD" id="cd05233">
    <property type="entry name" value="SDR_c"/>
    <property type="match status" value="1"/>
</dbReference>
<dbReference type="Gene3D" id="3.40.50.720">
    <property type="entry name" value="NAD(P)-binding Rossmann-like Domain"/>
    <property type="match status" value="1"/>
</dbReference>
<keyword evidence="2" id="KW-0560">Oxidoreductase</keyword>
<protein>
    <submittedName>
        <fullName evidence="3">SDR family oxidoreductase</fullName>
    </submittedName>
</protein>
<reference evidence="3 4" key="1">
    <citation type="submission" date="2022-10" db="EMBL/GenBank/DDBJ databases">
        <title>Roseococcus glaciei nov., sp. nov., isolated from glacier.</title>
        <authorList>
            <person name="Liu Q."/>
            <person name="Xin Y.-H."/>
        </authorList>
    </citation>
    <scope>NUCLEOTIDE SEQUENCE [LARGE SCALE GENOMIC DNA]</scope>
    <source>
        <strain evidence="3 4">MDT2-1-1</strain>
    </source>
</reference>
<dbReference type="InterPro" id="IPR020904">
    <property type="entry name" value="Sc_DH/Rdtase_CS"/>
</dbReference>
<evidence type="ECO:0000256" key="1">
    <source>
        <dbReference type="ARBA" id="ARBA00006484"/>
    </source>
</evidence>
<dbReference type="InterPro" id="IPR002347">
    <property type="entry name" value="SDR_fam"/>
</dbReference>
<comment type="similarity">
    <text evidence="1">Belongs to the short-chain dehydrogenases/reductases (SDR) family.</text>
</comment>
<dbReference type="EMBL" id="JAPFQI010000009">
    <property type="protein sequence ID" value="MCW8086491.1"/>
    <property type="molecule type" value="Genomic_DNA"/>
</dbReference>
<dbReference type="PANTHER" id="PTHR43639:SF1">
    <property type="entry name" value="SHORT-CHAIN DEHYDROGENASE_REDUCTASE FAMILY PROTEIN"/>
    <property type="match status" value="1"/>
</dbReference>
<dbReference type="Pfam" id="PF13561">
    <property type="entry name" value="adh_short_C2"/>
    <property type="match status" value="1"/>
</dbReference>
<keyword evidence="4" id="KW-1185">Reference proteome</keyword>
<proteinExistence type="inferred from homology"/>
<dbReference type="InterPro" id="IPR036291">
    <property type="entry name" value="NAD(P)-bd_dom_sf"/>
</dbReference>
<dbReference type="RefSeq" id="WP_301590554.1">
    <property type="nucleotide sequence ID" value="NZ_JAPFQI010000009.1"/>
</dbReference>
<name>A0ABT3NWJ4_9PROT</name>
<dbReference type="PRINTS" id="PR00080">
    <property type="entry name" value="SDRFAMILY"/>
</dbReference>
<dbReference type="PRINTS" id="PR00081">
    <property type="entry name" value="GDHRDH"/>
</dbReference>
<gene>
    <name evidence="3" type="ORF">OF850_12695</name>
</gene>
<dbReference type="PROSITE" id="PS00061">
    <property type="entry name" value="ADH_SHORT"/>
    <property type="match status" value="1"/>
</dbReference>
<organism evidence="3 4">
    <name type="scientific">Sabulicella glaciei</name>
    <dbReference type="NCBI Taxonomy" id="2984948"/>
    <lineage>
        <taxon>Bacteria</taxon>
        <taxon>Pseudomonadati</taxon>
        <taxon>Pseudomonadota</taxon>
        <taxon>Alphaproteobacteria</taxon>
        <taxon>Acetobacterales</taxon>
        <taxon>Acetobacteraceae</taxon>
        <taxon>Sabulicella</taxon>
    </lineage>
</organism>
<accession>A0ABT3NWJ4</accession>
<dbReference type="PANTHER" id="PTHR43639">
    <property type="entry name" value="OXIDOREDUCTASE, SHORT-CHAIN DEHYDROGENASE/REDUCTASE FAMILY (AFU_ORTHOLOGUE AFUA_5G02870)"/>
    <property type="match status" value="1"/>
</dbReference>
<dbReference type="SUPFAM" id="SSF51735">
    <property type="entry name" value="NAD(P)-binding Rossmann-fold domains"/>
    <property type="match status" value="1"/>
</dbReference>
<comment type="caution">
    <text evidence="3">The sequence shown here is derived from an EMBL/GenBank/DDBJ whole genome shotgun (WGS) entry which is preliminary data.</text>
</comment>
<sequence>MRFAGRHALVTGGSSGIGRATCERLAAEGAHVAVVARDKAAVAEVAGRIGGLAIAADLAEEAAIGEVTARIGREWGALDFLVSNAATMGFTPILETGAAEFDRVIAVNLRAPFLLLHHLGGMIRRGGAVVHVSSVHAAATTANVAPYAASKGGLEALTRAASIEFAPRGVRVNAVAPGAVETPMLRGNPNIASGAEKLEGPVGTPAQIAAAICFLLSEEAGFATGAVLAVDGGRLAAL</sequence>
<evidence type="ECO:0000313" key="4">
    <source>
        <dbReference type="Proteomes" id="UP001526430"/>
    </source>
</evidence>
<dbReference type="Proteomes" id="UP001526430">
    <property type="component" value="Unassembled WGS sequence"/>
</dbReference>